<dbReference type="Proteomes" id="UP000067626">
    <property type="component" value="Chromosome"/>
</dbReference>
<evidence type="ECO:0000313" key="2">
    <source>
        <dbReference type="Proteomes" id="UP000067626"/>
    </source>
</evidence>
<evidence type="ECO:0000313" key="1">
    <source>
        <dbReference type="EMBL" id="AKT37985.1"/>
    </source>
</evidence>
<name>A0A0K1EAU0_CHOCO</name>
<sequence>MRRTLFAAGVGFGLAGIGGLAAHDAQEALAQVPPTTAQPASPSTPAAAQPASSVLAVSGCKLKGTQAGRKGQQLFDAAMGGRAIATLTGALVPMTLSEIPVDPAQARARLSTSAGSPSLRLDAYVPVSEVTVFTMRDLSVVPSHVWATSGHKVKIVSASADALRAELTIGGTENQKVPVSGSCDAFSLQPGKATPMEVPGNARGYMTKRSTLDLYDRANGSVVFSLKMIEGSGQLFWSTESKAGFVHVQSRSDISVDGWARWGDLEALKKGELRDQYVPPTTALAGAKLALENSPPVVKATKEIPVRARRDEKEKPIGVIEAGAELYMMETIAGWTNVLPVSLGMTPPEDGGFWIPSSEAPK</sequence>
<dbReference type="OrthoDB" id="5504942at2"/>
<reference evidence="1 2" key="1">
    <citation type="submission" date="2015-07" db="EMBL/GenBank/DDBJ databases">
        <title>Genome analysis of myxobacterium Chondromyces crocatus Cm c5 reveals a high potential for natural compound synthesis and the genetic basis for the loss of fruiting body formation.</title>
        <authorList>
            <person name="Zaburannyi N."/>
            <person name="Bunk B."/>
            <person name="Maier J."/>
            <person name="Overmann J."/>
            <person name="Mueller R."/>
        </authorList>
    </citation>
    <scope>NUCLEOTIDE SEQUENCE [LARGE SCALE GENOMIC DNA]</scope>
    <source>
        <strain evidence="1 2">Cm c5</strain>
    </source>
</reference>
<protein>
    <submittedName>
        <fullName evidence="1">Uncharacterized protein</fullName>
    </submittedName>
</protein>
<dbReference type="AlphaFoldDB" id="A0A0K1EAU0"/>
<dbReference type="KEGG" id="ccro:CMC5_021260"/>
<organism evidence="1 2">
    <name type="scientific">Chondromyces crocatus</name>
    <dbReference type="NCBI Taxonomy" id="52"/>
    <lineage>
        <taxon>Bacteria</taxon>
        <taxon>Pseudomonadati</taxon>
        <taxon>Myxococcota</taxon>
        <taxon>Polyangia</taxon>
        <taxon>Polyangiales</taxon>
        <taxon>Polyangiaceae</taxon>
        <taxon>Chondromyces</taxon>
    </lineage>
</organism>
<proteinExistence type="predicted"/>
<accession>A0A0K1EAU0</accession>
<dbReference type="RefSeq" id="WP_156338432.1">
    <property type="nucleotide sequence ID" value="NZ_CP012159.1"/>
</dbReference>
<gene>
    <name evidence="1" type="ORF">CMC5_021260</name>
</gene>
<dbReference type="EMBL" id="CP012159">
    <property type="protein sequence ID" value="AKT37985.1"/>
    <property type="molecule type" value="Genomic_DNA"/>
</dbReference>
<dbReference type="STRING" id="52.CMC5_021260"/>
<keyword evidence="2" id="KW-1185">Reference proteome</keyword>